<dbReference type="RefSeq" id="WP_075196418.1">
    <property type="nucleotide sequence ID" value="NZ_CP020931.1"/>
</dbReference>
<proteinExistence type="inferred from homology"/>
<keyword evidence="3" id="KW-1003">Cell membrane</keyword>
<keyword evidence="6 9" id="KW-1133">Transmembrane helix</keyword>
<evidence type="ECO:0000256" key="8">
    <source>
        <dbReference type="ARBA" id="ARBA00038436"/>
    </source>
</evidence>
<dbReference type="InterPro" id="IPR007387">
    <property type="entry name" value="TRAP_DctQ"/>
</dbReference>
<evidence type="ECO:0000256" key="7">
    <source>
        <dbReference type="ARBA" id="ARBA00023136"/>
    </source>
</evidence>
<gene>
    <name evidence="11" type="primary">siaQ</name>
    <name evidence="11" type="ORF">MARSALSMR5_00234</name>
</gene>
<comment type="similarity">
    <text evidence="8 9">Belongs to the TRAP transporter small permease family.</text>
</comment>
<reference evidence="11 12" key="1">
    <citation type="submission" date="2017-04" db="EMBL/GenBank/DDBJ databases">
        <title>Genome Sequence of Marinobacter salarius strain SMR5 Isolated from a culture of the Diatom Skeletonema marinoi.</title>
        <authorList>
            <person name="Topel M."/>
            <person name="Pinder M.I.M."/>
            <person name="Johansson O.N."/>
            <person name="Kourtchenko O."/>
            <person name="Godhe A."/>
            <person name="Clarke A.K."/>
        </authorList>
    </citation>
    <scope>NUCLEOTIDE SEQUENCE [LARGE SCALE GENOMIC DNA]</scope>
    <source>
        <strain evidence="11 12">SMR5</strain>
    </source>
</reference>
<evidence type="ECO:0000256" key="9">
    <source>
        <dbReference type="RuleBase" id="RU369079"/>
    </source>
</evidence>
<dbReference type="GeneID" id="77254245"/>
<protein>
    <recommendedName>
        <fullName evidence="9">TRAP transporter small permease protein</fullName>
    </recommendedName>
</protein>
<comment type="subcellular location">
    <subcellularLocation>
        <location evidence="1 9">Cell inner membrane</location>
        <topology evidence="1 9">Multi-pass membrane protein</topology>
    </subcellularLocation>
</comment>
<evidence type="ECO:0000256" key="1">
    <source>
        <dbReference type="ARBA" id="ARBA00004429"/>
    </source>
</evidence>
<dbReference type="EMBL" id="CP020931">
    <property type="protein sequence ID" value="ARM82337.1"/>
    <property type="molecule type" value="Genomic_DNA"/>
</dbReference>
<evidence type="ECO:0000313" key="11">
    <source>
        <dbReference type="EMBL" id="ARM82337.1"/>
    </source>
</evidence>
<accession>A0A1W6K4N7</accession>
<comment type="caution">
    <text evidence="9">Lacks conserved residue(s) required for the propagation of feature annotation.</text>
</comment>
<dbReference type="GO" id="GO:0005886">
    <property type="term" value="C:plasma membrane"/>
    <property type="evidence" value="ECO:0007669"/>
    <property type="project" value="UniProtKB-SubCell"/>
</dbReference>
<feature type="domain" description="Tripartite ATP-independent periplasmic transporters DctQ component" evidence="10">
    <location>
        <begin position="30"/>
        <end position="161"/>
    </location>
</feature>
<evidence type="ECO:0000256" key="3">
    <source>
        <dbReference type="ARBA" id="ARBA00022475"/>
    </source>
</evidence>
<name>A0A1W6K4N7_9GAMM</name>
<dbReference type="PANTHER" id="PTHR35011">
    <property type="entry name" value="2,3-DIKETO-L-GULONATE TRAP TRANSPORTER SMALL PERMEASE PROTEIN YIAM"/>
    <property type="match status" value="1"/>
</dbReference>
<evidence type="ECO:0000256" key="2">
    <source>
        <dbReference type="ARBA" id="ARBA00022448"/>
    </source>
</evidence>
<keyword evidence="2 9" id="KW-0813">Transport</keyword>
<evidence type="ECO:0000256" key="6">
    <source>
        <dbReference type="ARBA" id="ARBA00022989"/>
    </source>
</evidence>
<dbReference type="PANTHER" id="PTHR35011:SF4">
    <property type="entry name" value="SLL1102 PROTEIN"/>
    <property type="match status" value="1"/>
</dbReference>
<keyword evidence="4 9" id="KW-0997">Cell inner membrane</keyword>
<feature type="transmembrane region" description="Helical" evidence="9">
    <location>
        <begin position="136"/>
        <end position="158"/>
    </location>
</feature>
<feature type="transmembrane region" description="Helical" evidence="9">
    <location>
        <begin position="48"/>
        <end position="70"/>
    </location>
</feature>
<dbReference type="GO" id="GO:0022857">
    <property type="term" value="F:transmembrane transporter activity"/>
    <property type="evidence" value="ECO:0007669"/>
    <property type="project" value="UniProtKB-UniRule"/>
</dbReference>
<keyword evidence="7 9" id="KW-0472">Membrane</keyword>
<keyword evidence="5 9" id="KW-0812">Transmembrane</keyword>
<evidence type="ECO:0000313" key="12">
    <source>
        <dbReference type="Proteomes" id="UP000193100"/>
    </source>
</evidence>
<sequence>MKVFSFLGKTVDAFSKAAALIGALLIVPLIGSLTYEVVSRYILNSPTAWAYEMSYMFMGSIFLLGMAYALKVRQHVNVDLFYAIMPPRGKATMDMIGLAILLVALVWIVDALFLYALEAYEYQETSGASGWNPLIWPFRTVWVVGFGILTAQTAVELVRSIAILIKGDKEPGVWHD</sequence>
<evidence type="ECO:0000256" key="4">
    <source>
        <dbReference type="ARBA" id="ARBA00022519"/>
    </source>
</evidence>
<evidence type="ECO:0000256" key="5">
    <source>
        <dbReference type="ARBA" id="ARBA00022692"/>
    </source>
</evidence>
<comment type="function">
    <text evidence="9">Part of the tripartite ATP-independent periplasmic (TRAP) transport system.</text>
</comment>
<evidence type="ECO:0000259" key="10">
    <source>
        <dbReference type="Pfam" id="PF04290"/>
    </source>
</evidence>
<dbReference type="STRING" id="1420917.AU15_05070"/>
<dbReference type="Proteomes" id="UP000193100">
    <property type="component" value="Chromosome"/>
</dbReference>
<dbReference type="InterPro" id="IPR055348">
    <property type="entry name" value="DctQ"/>
</dbReference>
<comment type="subunit">
    <text evidence="9">The complex comprises the extracytoplasmic solute receptor protein and the two transmembrane proteins.</text>
</comment>
<feature type="transmembrane region" description="Helical" evidence="9">
    <location>
        <begin position="91"/>
        <end position="116"/>
    </location>
</feature>
<organism evidence="11 12">
    <name type="scientific">Marinobacter salarius</name>
    <dbReference type="NCBI Taxonomy" id="1420917"/>
    <lineage>
        <taxon>Bacteria</taxon>
        <taxon>Pseudomonadati</taxon>
        <taxon>Pseudomonadota</taxon>
        <taxon>Gammaproteobacteria</taxon>
        <taxon>Pseudomonadales</taxon>
        <taxon>Marinobacteraceae</taxon>
        <taxon>Marinobacter</taxon>
    </lineage>
</organism>
<dbReference type="AlphaFoldDB" id="A0A1W6K4N7"/>
<dbReference type="Pfam" id="PF04290">
    <property type="entry name" value="DctQ"/>
    <property type="match status" value="1"/>
</dbReference>